<dbReference type="InterPro" id="IPR035897">
    <property type="entry name" value="Toll_tir_struct_dom_sf"/>
</dbReference>
<evidence type="ECO:0000313" key="4">
    <source>
        <dbReference type="Proteomes" id="UP000439983"/>
    </source>
</evidence>
<dbReference type="RefSeq" id="WP_153441331.1">
    <property type="nucleotide sequence ID" value="NZ_JACIGA010000002.1"/>
</dbReference>
<organism evidence="3 4">
    <name type="scientific">Sinorhizobium terangae</name>
    <dbReference type="NCBI Taxonomy" id="110322"/>
    <lineage>
        <taxon>Bacteria</taxon>
        <taxon>Pseudomonadati</taxon>
        <taxon>Pseudomonadota</taxon>
        <taxon>Alphaproteobacteria</taxon>
        <taxon>Hyphomicrobiales</taxon>
        <taxon>Rhizobiaceae</taxon>
        <taxon>Sinorhizobium/Ensifer group</taxon>
        <taxon>Sinorhizobium</taxon>
    </lineage>
</organism>
<evidence type="ECO:0000313" key="3">
    <source>
        <dbReference type="EMBL" id="MQX17461.1"/>
    </source>
</evidence>
<sequence length="313" mass="34396">MAKVFISHSSRNKEYADQLAHGLIEFGHQPLYDGTLLSPGSEWNKILEQALDDADVIVFLISQESMESSWVLNEIGRAKALAGGGRKLLIPVIIDNIPVPDILRQWLALMGRGRPAREVTGEIALSIANFESRREHQETRLREVEQDLSKFVDDAIETQKKEGKNNKLVAYLCYLGGALSLFAGLVLTIEALQRAMDPKTVLDPARMIAAGIANIVAIGFLGALAKYGYSLGRSFMSEALKSADRIHAIHFGQFYLKAYGSRLSPEEVREAFANWNIDRGSTFSTLNAAEIDPQIISVAGQLVAAVIGKKDDK</sequence>
<name>A0A6N7LHV6_SINTE</name>
<protein>
    <submittedName>
        <fullName evidence="3">TIR domain-containing protein</fullName>
    </submittedName>
</protein>
<dbReference type="GO" id="GO:0007165">
    <property type="term" value="P:signal transduction"/>
    <property type="evidence" value="ECO:0007669"/>
    <property type="project" value="InterPro"/>
</dbReference>
<evidence type="ECO:0000259" key="2">
    <source>
        <dbReference type="SMART" id="SM00255"/>
    </source>
</evidence>
<accession>A0A6N7LHV6</accession>
<keyword evidence="1" id="KW-1133">Transmembrane helix</keyword>
<gene>
    <name evidence="3" type="ORF">GHK62_22690</name>
</gene>
<reference evidence="3 4" key="1">
    <citation type="journal article" date="2013" name="Genome Biol.">
        <title>Comparative genomics of the core and accessory genomes of 48 Sinorhizobium strains comprising five genospecies.</title>
        <authorList>
            <person name="Sugawara M."/>
            <person name="Epstein B."/>
            <person name="Badgley B.D."/>
            <person name="Unno T."/>
            <person name="Xu L."/>
            <person name="Reese J."/>
            <person name="Gyaneshwar P."/>
            <person name="Denny R."/>
            <person name="Mudge J."/>
            <person name="Bharti A.K."/>
            <person name="Farmer A.D."/>
            <person name="May G.D."/>
            <person name="Woodward J.E."/>
            <person name="Medigue C."/>
            <person name="Vallenet D."/>
            <person name="Lajus A."/>
            <person name="Rouy Z."/>
            <person name="Martinez-Vaz B."/>
            <person name="Tiffin P."/>
            <person name="Young N.D."/>
            <person name="Sadowsky M.J."/>
        </authorList>
    </citation>
    <scope>NUCLEOTIDE SEQUENCE [LARGE SCALE GENOMIC DNA]</scope>
    <source>
        <strain evidence="3 4">USDA4894</strain>
    </source>
</reference>
<dbReference type="Gene3D" id="3.40.50.10140">
    <property type="entry name" value="Toll/interleukin-1 receptor homology (TIR) domain"/>
    <property type="match status" value="1"/>
</dbReference>
<keyword evidence="1" id="KW-0472">Membrane</keyword>
<dbReference type="OrthoDB" id="248155at2"/>
<dbReference type="Proteomes" id="UP000439983">
    <property type="component" value="Unassembled WGS sequence"/>
</dbReference>
<dbReference type="SMART" id="SM00255">
    <property type="entry name" value="TIR"/>
    <property type="match status" value="1"/>
</dbReference>
<dbReference type="AlphaFoldDB" id="A0A6N7LHV6"/>
<evidence type="ECO:0000256" key="1">
    <source>
        <dbReference type="SAM" id="Phobius"/>
    </source>
</evidence>
<keyword evidence="4" id="KW-1185">Reference proteome</keyword>
<feature type="transmembrane region" description="Helical" evidence="1">
    <location>
        <begin position="168"/>
        <end position="187"/>
    </location>
</feature>
<keyword evidence="1" id="KW-0812">Transmembrane</keyword>
<feature type="transmembrane region" description="Helical" evidence="1">
    <location>
        <begin position="207"/>
        <end position="229"/>
    </location>
</feature>
<dbReference type="EMBL" id="WITC01000097">
    <property type="protein sequence ID" value="MQX17461.1"/>
    <property type="molecule type" value="Genomic_DNA"/>
</dbReference>
<comment type="caution">
    <text evidence="3">The sequence shown here is derived from an EMBL/GenBank/DDBJ whole genome shotgun (WGS) entry which is preliminary data.</text>
</comment>
<proteinExistence type="predicted"/>
<dbReference type="InterPro" id="IPR000157">
    <property type="entry name" value="TIR_dom"/>
</dbReference>
<feature type="domain" description="TIR" evidence="2">
    <location>
        <begin position="1"/>
        <end position="162"/>
    </location>
</feature>
<dbReference type="Pfam" id="PF13676">
    <property type="entry name" value="TIR_2"/>
    <property type="match status" value="1"/>
</dbReference>
<dbReference type="SUPFAM" id="SSF52200">
    <property type="entry name" value="Toll/Interleukin receptor TIR domain"/>
    <property type="match status" value="1"/>
</dbReference>